<dbReference type="Proteomes" id="UP001474120">
    <property type="component" value="Unassembled WGS sequence"/>
</dbReference>
<accession>A0ABU9L644</accession>
<dbReference type="EMBL" id="JBCDNA010000003">
    <property type="protein sequence ID" value="MEL4456685.1"/>
    <property type="molecule type" value="Genomic_DNA"/>
</dbReference>
<name>A0ABU9L644_9FLAO</name>
<gene>
    <name evidence="1" type="ORF">AABB81_12320</name>
</gene>
<keyword evidence="1" id="KW-0449">Lipoprotein</keyword>
<organism evidence="1 2">
    <name type="scientific">Lutimonas vermicola</name>
    <dbReference type="NCBI Taxonomy" id="414288"/>
    <lineage>
        <taxon>Bacteria</taxon>
        <taxon>Pseudomonadati</taxon>
        <taxon>Bacteroidota</taxon>
        <taxon>Flavobacteriia</taxon>
        <taxon>Flavobacteriales</taxon>
        <taxon>Flavobacteriaceae</taxon>
        <taxon>Lutimonas</taxon>
    </lineage>
</organism>
<dbReference type="Pfam" id="PF14109">
    <property type="entry name" value="GldH_lipo"/>
    <property type="match status" value="1"/>
</dbReference>
<sequence length="166" mass="19181">MKKAMVFGRIFLVFIVITYMTSCNSDTIYNQYVPIENSQWHKDSIINFKVSSIDTVSKNNLYVTLRNNKDYEFSNLFLIVGIRFPNNYQVVDTLEYEMTSPEGRFLGTGITDIKENKLEYKTNVTFTLIGEYDVSVQQAMRKTRDIEGLETLNGITDVGLQIEKLN</sequence>
<dbReference type="RefSeq" id="WP_342160852.1">
    <property type="nucleotide sequence ID" value="NZ_JBCDNA010000003.1"/>
</dbReference>
<reference evidence="1 2" key="1">
    <citation type="submission" date="2024-04" db="EMBL/GenBank/DDBJ databases">
        <title>whole genome sequencing of Lutimonas vermicola strain IMCC1616.</title>
        <authorList>
            <person name="Bae S.S."/>
        </authorList>
    </citation>
    <scope>NUCLEOTIDE SEQUENCE [LARGE SCALE GENOMIC DNA]</scope>
    <source>
        <strain evidence="1 2">IMCC1616</strain>
    </source>
</reference>
<evidence type="ECO:0000313" key="2">
    <source>
        <dbReference type="Proteomes" id="UP001474120"/>
    </source>
</evidence>
<protein>
    <submittedName>
        <fullName evidence="1">Gliding motility lipoprotein GldH</fullName>
    </submittedName>
</protein>
<evidence type="ECO:0000313" key="1">
    <source>
        <dbReference type="EMBL" id="MEL4456685.1"/>
    </source>
</evidence>
<keyword evidence="2" id="KW-1185">Reference proteome</keyword>
<comment type="caution">
    <text evidence="1">The sequence shown here is derived from an EMBL/GenBank/DDBJ whole genome shotgun (WGS) entry which is preliminary data.</text>
</comment>
<dbReference type="InterPro" id="IPR020018">
    <property type="entry name" value="Motility-assoc_lipoprot_GldH"/>
</dbReference>
<proteinExistence type="predicted"/>
<dbReference type="NCBIfam" id="TIGR03511">
    <property type="entry name" value="GldH_lipo"/>
    <property type="match status" value="1"/>
</dbReference>